<comment type="caution">
    <text evidence="1">The sequence shown here is derived from an EMBL/GenBank/DDBJ whole genome shotgun (WGS) entry which is preliminary data.</text>
</comment>
<proteinExistence type="predicted"/>
<name>A0ABQ6HXR1_9MICO</name>
<sequence>MALTTTTTLVHDRLVTRGGAGLHDVLVRSESSNGVHAEARLAWSVAA</sequence>
<gene>
    <name evidence="1" type="ORF">GCM10025864_10480</name>
</gene>
<keyword evidence="2" id="KW-1185">Reference proteome</keyword>
<evidence type="ECO:0000313" key="1">
    <source>
        <dbReference type="EMBL" id="GMA23289.1"/>
    </source>
</evidence>
<evidence type="ECO:0000313" key="2">
    <source>
        <dbReference type="Proteomes" id="UP001157091"/>
    </source>
</evidence>
<dbReference type="Proteomes" id="UP001157091">
    <property type="component" value="Unassembled WGS sequence"/>
</dbReference>
<organism evidence="1 2">
    <name type="scientific">Luteimicrobium album</name>
    <dbReference type="NCBI Taxonomy" id="1054550"/>
    <lineage>
        <taxon>Bacteria</taxon>
        <taxon>Bacillati</taxon>
        <taxon>Actinomycetota</taxon>
        <taxon>Actinomycetes</taxon>
        <taxon>Micrococcales</taxon>
        <taxon>Luteimicrobium</taxon>
    </lineage>
</organism>
<reference evidence="2" key="1">
    <citation type="journal article" date="2019" name="Int. J. Syst. Evol. Microbiol.">
        <title>The Global Catalogue of Microorganisms (GCM) 10K type strain sequencing project: providing services to taxonomists for standard genome sequencing and annotation.</title>
        <authorList>
            <consortium name="The Broad Institute Genomics Platform"/>
            <consortium name="The Broad Institute Genome Sequencing Center for Infectious Disease"/>
            <person name="Wu L."/>
            <person name="Ma J."/>
        </authorList>
    </citation>
    <scope>NUCLEOTIDE SEQUENCE [LARGE SCALE GENOMIC DNA]</scope>
    <source>
        <strain evidence="2">NBRC 106348</strain>
    </source>
</reference>
<dbReference type="RefSeq" id="WP_284292346.1">
    <property type="nucleotide sequence ID" value="NZ_BSUK01000001.1"/>
</dbReference>
<dbReference type="EMBL" id="BSUK01000001">
    <property type="protein sequence ID" value="GMA23289.1"/>
    <property type="molecule type" value="Genomic_DNA"/>
</dbReference>
<protein>
    <submittedName>
        <fullName evidence="1">Uncharacterized protein</fullName>
    </submittedName>
</protein>
<accession>A0ABQ6HXR1</accession>